<evidence type="ECO:0000313" key="1">
    <source>
        <dbReference type="EMBL" id="GMT09694.1"/>
    </source>
</evidence>
<dbReference type="AlphaFoldDB" id="A0AAV5URF3"/>
<keyword evidence="2" id="KW-1185">Reference proteome</keyword>
<evidence type="ECO:0000313" key="2">
    <source>
        <dbReference type="Proteomes" id="UP001432322"/>
    </source>
</evidence>
<dbReference type="EMBL" id="BTSY01000001">
    <property type="protein sequence ID" value="GMT09694.1"/>
    <property type="molecule type" value="Genomic_DNA"/>
</dbReference>
<comment type="caution">
    <text evidence="1">The sequence shown here is derived from an EMBL/GenBank/DDBJ whole genome shotgun (WGS) entry which is preliminary data.</text>
</comment>
<gene>
    <name evidence="1" type="ORF">PFISCL1PPCAC_991</name>
</gene>
<name>A0AAV5URF3_9BILA</name>
<dbReference type="Proteomes" id="UP001432322">
    <property type="component" value="Unassembled WGS sequence"/>
</dbReference>
<accession>A0AAV5URF3</accession>
<organism evidence="1 2">
    <name type="scientific">Pristionchus fissidentatus</name>
    <dbReference type="NCBI Taxonomy" id="1538716"/>
    <lineage>
        <taxon>Eukaryota</taxon>
        <taxon>Metazoa</taxon>
        <taxon>Ecdysozoa</taxon>
        <taxon>Nematoda</taxon>
        <taxon>Chromadorea</taxon>
        <taxon>Rhabditida</taxon>
        <taxon>Rhabditina</taxon>
        <taxon>Diplogasteromorpha</taxon>
        <taxon>Diplogasteroidea</taxon>
        <taxon>Neodiplogasteridae</taxon>
        <taxon>Pristionchus</taxon>
    </lineage>
</organism>
<proteinExistence type="predicted"/>
<sequence length="109" mass="13229">YQMQMEDADEDPEVSMMRSLAVRLCLWADENSSNCLEEVKKKVEYEPDIVDESMRMAVLYYAVNTMEKEKHLKEYFYKELKNDKRTQEELRKKIKQQILRQRPDDNNDK</sequence>
<feature type="non-terminal residue" evidence="1">
    <location>
        <position position="109"/>
    </location>
</feature>
<reference evidence="1" key="1">
    <citation type="submission" date="2023-10" db="EMBL/GenBank/DDBJ databases">
        <title>Genome assembly of Pristionchus species.</title>
        <authorList>
            <person name="Yoshida K."/>
            <person name="Sommer R.J."/>
        </authorList>
    </citation>
    <scope>NUCLEOTIDE SEQUENCE</scope>
    <source>
        <strain evidence="1">RS5133</strain>
    </source>
</reference>
<protein>
    <submittedName>
        <fullName evidence="1">Uncharacterized protein</fullName>
    </submittedName>
</protein>
<feature type="non-terminal residue" evidence="1">
    <location>
        <position position="1"/>
    </location>
</feature>